<feature type="domain" description="Translation elongation factor EFTs/EF1B dimerisation" evidence="5">
    <location>
        <begin position="318"/>
        <end position="485"/>
    </location>
</feature>
<dbReference type="GO" id="GO:0005739">
    <property type="term" value="C:mitochondrion"/>
    <property type="evidence" value="ECO:0007669"/>
    <property type="project" value="GOC"/>
</dbReference>
<accession>F0V816</accession>
<evidence type="ECO:0000256" key="3">
    <source>
        <dbReference type="ARBA" id="ARBA00022917"/>
    </source>
</evidence>
<dbReference type="FunFam" id="1.10.8.10:FF:000001">
    <property type="entry name" value="Elongation factor Ts"/>
    <property type="match status" value="1"/>
</dbReference>
<dbReference type="GO" id="GO:0070125">
    <property type="term" value="P:mitochondrial translational elongation"/>
    <property type="evidence" value="ECO:0007669"/>
    <property type="project" value="TreeGrafter"/>
</dbReference>
<dbReference type="GO" id="GO:0003746">
    <property type="term" value="F:translation elongation factor activity"/>
    <property type="evidence" value="ECO:0007669"/>
    <property type="project" value="UniProtKB-KW"/>
</dbReference>
<feature type="compositionally biased region" description="Basic and acidic residues" evidence="4">
    <location>
        <begin position="235"/>
        <end position="253"/>
    </location>
</feature>
<name>F0V816_NEOCL</name>
<dbReference type="VEuPathDB" id="ToxoDB:NCLIV_003420"/>
<dbReference type="OMA" id="HQAVGWY"/>
<reference evidence="6" key="1">
    <citation type="submission" date="2011-02" db="EMBL/GenBank/DDBJ databases">
        <authorList>
            <person name="Aslett M."/>
        </authorList>
    </citation>
    <scope>NUCLEOTIDE SEQUENCE</scope>
    <source>
        <strain evidence="6">Liverpool</strain>
    </source>
</reference>
<dbReference type="PANTHER" id="PTHR11741:SF0">
    <property type="entry name" value="ELONGATION FACTOR TS, MITOCHONDRIAL"/>
    <property type="match status" value="1"/>
</dbReference>
<dbReference type="InterPro" id="IPR001816">
    <property type="entry name" value="Transl_elong_EFTs/EF1B"/>
</dbReference>
<dbReference type="InterPro" id="IPR018101">
    <property type="entry name" value="Transl_elong_Ts_CS"/>
</dbReference>
<proteinExistence type="inferred from homology"/>
<organism evidence="6 8">
    <name type="scientific">Neospora caninum (strain Liverpool)</name>
    <dbReference type="NCBI Taxonomy" id="572307"/>
    <lineage>
        <taxon>Eukaryota</taxon>
        <taxon>Sar</taxon>
        <taxon>Alveolata</taxon>
        <taxon>Apicomplexa</taxon>
        <taxon>Conoidasida</taxon>
        <taxon>Coccidia</taxon>
        <taxon>Eucoccidiorida</taxon>
        <taxon>Eimeriorina</taxon>
        <taxon>Sarcocystidae</taxon>
        <taxon>Neospora</taxon>
    </lineage>
</organism>
<evidence type="ECO:0000313" key="6">
    <source>
        <dbReference type="EMBL" id="CBZ49857.1"/>
    </source>
</evidence>
<dbReference type="EMBL" id="LN714475">
    <property type="protein sequence ID" value="CEL64446.1"/>
    <property type="molecule type" value="Genomic_DNA"/>
</dbReference>
<feature type="region of interest" description="Disordered" evidence="4">
    <location>
        <begin position="283"/>
        <end position="314"/>
    </location>
</feature>
<dbReference type="Gene3D" id="1.10.8.10">
    <property type="entry name" value="DNA helicase RuvA subunit, C-terminal domain"/>
    <property type="match status" value="1"/>
</dbReference>
<reference evidence="7" key="4">
    <citation type="journal article" date="2015" name="PLoS ONE">
        <title>Comprehensive Evaluation of Toxoplasma gondii VEG and Neospora caninum LIV Genomes with Tachyzoite Stage Transcriptome and Proteome Defines Novel Transcript Features.</title>
        <authorList>
            <person name="Ramaprasad A."/>
            <person name="Mourier T."/>
            <person name="Naeem R."/>
            <person name="Malas T.B."/>
            <person name="Moussa E."/>
            <person name="Panigrahi A."/>
            <person name="Vermont S.J."/>
            <person name="Otto T.D."/>
            <person name="Wastling J."/>
            <person name="Pain A."/>
        </authorList>
    </citation>
    <scope>NUCLEOTIDE SEQUENCE</scope>
    <source>
        <strain evidence="7">Liverpool</strain>
    </source>
</reference>
<dbReference type="OrthoDB" id="277235at2759"/>
<evidence type="ECO:0000256" key="1">
    <source>
        <dbReference type="ARBA" id="ARBA00005532"/>
    </source>
</evidence>
<dbReference type="AlphaFoldDB" id="F0V816"/>
<feature type="region of interest" description="Disordered" evidence="4">
    <location>
        <begin position="492"/>
        <end position="535"/>
    </location>
</feature>
<dbReference type="Pfam" id="PF00889">
    <property type="entry name" value="EF_TS"/>
    <property type="match status" value="2"/>
</dbReference>
<evidence type="ECO:0000313" key="7">
    <source>
        <dbReference type="EMBL" id="CEL64446.1"/>
    </source>
</evidence>
<reference evidence="6" key="2">
    <citation type="submission" date="2011-03" db="EMBL/GenBank/DDBJ databases">
        <title>Comparative genomics and transcriptomics of Neospora caninum and Toxoplasma gondii.</title>
        <authorList>
            <person name="Reid A.J."/>
            <person name="Sohal A."/>
            <person name="Harris D."/>
            <person name="Quail M."/>
            <person name="Sanders M."/>
            <person name="Berriman M."/>
            <person name="Wastling J.M."/>
            <person name="Pain A."/>
        </authorList>
    </citation>
    <scope>NUCLEOTIDE SEQUENCE</scope>
    <source>
        <strain evidence="6">Liverpool</strain>
    </source>
</reference>
<sequence length="564" mass="59796">MSRWGCSSLAGVTRSVLRPTHRRGFPSSGLLSLARPSRFVVSSSSPPSSSLSLPSSRSASLSAASGHRFRGLAHAATASTLSENSVRSEEPRTKESVDILALVKQLRARTGGVSIGECRQALEESNLDLDEAAVYLRKRGIARAAKTAARVAAEGLIAAVCLPVAHETGFLSGVAEGRETAREGGKTVCLLALNSETDFVAKNPRFIALARAAATAAAQAASRVSAEACEGQSTDAERRQETDESKGEKERTRSRAHASLLIEAAKASVVDPQKFEDAGLGGLFQQETGGRRGDEDARGASPAPGGRRENDYGDGISNTLGDMMILLSQQFGEKLQISGVEHVTVPPPCSPVSSPPRSCEVVGWYVHGQVAEGVGRAAAVVVLEWREREQIGDKSLAADRPPHAGRLEAFAKLLAMQAVATRPRFVKLSDVTQAEMETERQILRASVAQQFPANPEKVDMVVEGRLRAQLREQALVEQDFLLASQMSTGVLTEGPGDNVGSEAGGDLGDADSKGDSAGATTGARKEKKSENETVTVKEALRRVARVLQCADLDIKDMRLLCIGN</sequence>
<dbReference type="Proteomes" id="UP000007494">
    <property type="component" value="Chromosome Ib"/>
</dbReference>
<comment type="similarity">
    <text evidence="1">Belongs to the EF-Ts family.</text>
</comment>
<dbReference type="InterPro" id="IPR014039">
    <property type="entry name" value="Transl_elong_EFTs/EF1B_dimer"/>
</dbReference>
<gene>
    <name evidence="7" type="ORF">BN1204_003420</name>
    <name evidence="6" type="ORF">NCLIV_003420</name>
</gene>
<dbReference type="InterPro" id="IPR036402">
    <property type="entry name" value="EF-Ts_dimer_sf"/>
</dbReference>
<dbReference type="Gene3D" id="3.30.479.20">
    <property type="entry name" value="Elongation factor Ts, dimerisation domain"/>
    <property type="match status" value="1"/>
</dbReference>
<dbReference type="InterPro" id="IPR009060">
    <property type="entry name" value="UBA-like_sf"/>
</dbReference>
<dbReference type="RefSeq" id="XP_003879892.1">
    <property type="nucleotide sequence ID" value="XM_003879843.1"/>
</dbReference>
<evidence type="ECO:0000313" key="8">
    <source>
        <dbReference type="Proteomes" id="UP000007494"/>
    </source>
</evidence>
<keyword evidence="3" id="KW-0648">Protein biosynthesis</keyword>
<keyword evidence="8" id="KW-1185">Reference proteome</keyword>
<dbReference type="CDD" id="cd14275">
    <property type="entry name" value="UBA_EF-Ts"/>
    <property type="match status" value="1"/>
</dbReference>
<dbReference type="SUPFAM" id="SSF54713">
    <property type="entry name" value="Elongation factor Ts (EF-Ts), dimerisation domain"/>
    <property type="match status" value="2"/>
</dbReference>
<protein>
    <submittedName>
        <fullName evidence="7">Elongation factor ts, putative</fullName>
    </submittedName>
    <submittedName>
        <fullName evidence="6">Putative elongation factor ts</fullName>
    </submittedName>
</protein>
<feature type="compositionally biased region" description="Basic and acidic residues" evidence="4">
    <location>
        <begin position="289"/>
        <end position="298"/>
    </location>
</feature>
<dbReference type="eggNOG" id="KOG1071">
    <property type="taxonomic scope" value="Eukaryota"/>
</dbReference>
<dbReference type="PROSITE" id="PS01127">
    <property type="entry name" value="EF_TS_2"/>
    <property type="match status" value="1"/>
</dbReference>
<dbReference type="InParanoid" id="F0V816"/>
<evidence type="ECO:0000259" key="5">
    <source>
        <dbReference type="Pfam" id="PF00889"/>
    </source>
</evidence>
<evidence type="ECO:0000256" key="2">
    <source>
        <dbReference type="ARBA" id="ARBA00022768"/>
    </source>
</evidence>
<dbReference type="GeneID" id="13445906"/>
<reference evidence="8" key="3">
    <citation type="journal article" date="2012" name="PLoS Pathog.">
        <title>Comparative genomics of the apicomplexan parasites Toxoplasma gondii and Neospora caninum: Coccidia differing in host range and transmission strategy.</title>
        <authorList>
            <person name="Reid A.J."/>
            <person name="Vermont S.J."/>
            <person name="Cotton J.A."/>
            <person name="Harris D."/>
            <person name="Hill-Cawthorne G.A."/>
            <person name="Konen-Waisman S."/>
            <person name="Latham S.M."/>
            <person name="Mourier T."/>
            <person name="Norton R."/>
            <person name="Quail M.A."/>
            <person name="Sanders M."/>
            <person name="Shanmugam D."/>
            <person name="Sohal A."/>
            <person name="Wasmuth J.D."/>
            <person name="Brunk B."/>
            <person name="Grigg M.E."/>
            <person name="Howard J.C."/>
            <person name="Parkinson J."/>
            <person name="Roos D.S."/>
            <person name="Trees A.J."/>
            <person name="Berriman M."/>
            <person name="Pain A."/>
            <person name="Wastling J.M."/>
        </authorList>
    </citation>
    <scope>NUCLEOTIDE SEQUENCE [LARGE SCALE GENOMIC DNA]</scope>
    <source>
        <strain evidence="8">Liverpool</strain>
    </source>
</reference>
<keyword evidence="2 6" id="KW-0251">Elongation factor</keyword>
<dbReference type="PANTHER" id="PTHR11741">
    <property type="entry name" value="ELONGATION FACTOR TS"/>
    <property type="match status" value="1"/>
</dbReference>
<evidence type="ECO:0000256" key="4">
    <source>
        <dbReference type="SAM" id="MobiDB-lite"/>
    </source>
</evidence>
<dbReference type="SUPFAM" id="SSF46934">
    <property type="entry name" value="UBA-like"/>
    <property type="match status" value="1"/>
</dbReference>
<feature type="domain" description="Translation elongation factor EFTs/EF1B dimerisation" evidence="5">
    <location>
        <begin position="190"/>
        <end position="249"/>
    </location>
</feature>
<feature type="region of interest" description="Disordered" evidence="4">
    <location>
        <begin position="225"/>
        <end position="255"/>
    </location>
</feature>
<dbReference type="EMBL" id="FR823381">
    <property type="protein sequence ID" value="CBZ49857.1"/>
    <property type="molecule type" value="Genomic_DNA"/>
</dbReference>